<proteinExistence type="predicted"/>
<dbReference type="AlphaFoldDB" id="A0A1H8KX62"/>
<feature type="region of interest" description="Disordered" evidence="1">
    <location>
        <begin position="1"/>
        <end position="24"/>
    </location>
</feature>
<evidence type="ECO:0000313" key="3">
    <source>
        <dbReference type="EMBL" id="SEN97487.1"/>
    </source>
</evidence>
<feature type="region of interest" description="Disordered" evidence="1">
    <location>
        <begin position="34"/>
        <end position="53"/>
    </location>
</feature>
<organism evidence="3 4">
    <name type="scientific">Halorientalis persicus</name>
    <dbReference type="NCBI Taxonomy" id="1367881"/>
    <lineage>
        <taxon>Archaea</taxon>
        <taxon>Methanobacteriati</taxon>
        <taxon>Methanobacteriota</taxon>
        <taxon>Stenosarchaea group</taxon>
        <taxon>Halobacteria</taxon>
        <taxon>Halobacteriales</taxon>
        <taxon>Haloarculaceae</taxon>
        <taxon>Halorientalis</taxon>
    </lineage>
</organism>
<keyword evidence="4" id="KW-1185">Reference proteome</keyword>
<reference evidence="4" key="1">
    <citation type="submission" date="2016-10" db="EMBL/GenBank/DDBJ databases">
        <authorList>
            <person name="Varghese N."/>
            <person name="Submissions S."/>
        </authorList>
    </citation>
    <scope>NUCLEOTIDE SEQUENCE [LARGE SCALE GENOMIC DNA]</scope>
    <source>
        <strain evidence="4">IBRC-M 10043</strain>
    </source>
</reference>
<dbReference type="Pfam" id="PF20068">
    <property type="entry name" value="Amphi-Trp"/>
    <property type="match status" value="1"/>
</dbReference>
<gene>
    <name evidence="3" type="ORF">SAMN05216388_1006228</name>
</gene>
<protein>
    <recommendedName>
        <fullName evidence="2">Amphi-Trp domain-containing protein</fullName>
    </recommendedName>
</protein>
<dbReference type="Proteomes" id="UP000198775">
    <property type="component" value="Unassembled WGS sequence"/>
</dbReference>
<feature type="compositionally biased region" description="Basic and acidic residues" evidence="1">
    <location>
        <begin position="34"/>
        <end position="45"/>
    </location>
</feature>
<dbReference type="InterPro" id="IPR027598">
    <property type="entry name" value="Amphi-Trp_dom"/>
</dbReference>
<accession>A0A1H8KX62</accession>
<evidence type="ECO:0000313" key="4">
    <source>
        <dbReference type="Proteomes" id="UP000198775"/>
    </source>
</evidence>
<evidence type="ECO:0000256" key="1">
    <source>
        <dbReference type="SAM" id="MobiDB-lite"/>
    </source>
</evidence>
<evidence type="ECO:0000259" key="2">
    <source>
        <dbReference type="Pfam" id="PF20068"/>
    </source>
</evidence>
<dbReference type="EMBL" id="FOCX01000006">
    <property type="protein sequence ID" value="SEN97487.1"/>
    <property type="molecule type" value="Genomic_DNA"/>
</dbReference>
<name>A0A1H8KX62_9EURY</name>
<feature type="domain" description="Amphi-Trp" evidence="2">
    <location>
        <begin position="4"/>
        <end position="53"/>
    </location>
</feature>
<sequence length="53" mass="6156">MIEWGTVQLSGPEQERDVTVPEEPTLEVELERLTDSETGEQRYGPEYEISWSE</sequence>